<dbReference type="Pfam" id="PF09587">
    <property type="entry name" value="PGA_cap"/>
    <property type="match status" value="1"/>
</dbReference>
<accession>A0A7W1XS62</accession>
<dbReference type="InterPro" id="IPR052169">
    <property type="entry name" value="CW_Biosynth-Accessory"/>
</dbReference>
<dbReference type="Proteomes" id="UP000538292">
    <property type="component" value="Unassembled WGS sequence"/>
</dbReference>
<keyword evidence="5" id="KW-1185">Reference proteome</keyword>
<reference evidence="4 5" key="1">
    <citation type="submission" date="2020-07" db="EMBL/GenBank/DDBJ databases">
        <title>Thermoactinomyces phylogeny.</title>
        <authorList>
            <person name="Dunlap C."/>
        </authorList>
    </citation>
    <scope>NUCLEOTIDE SEQUENCE [LARGE SCALE GENOMIC DNA]</scope>
    <source>
        <strain evidence="4 5">AMNI-1</strain>
    </source>
</reference>
<evidence type="ECO:0000259" key="3">
    <source>
        <dbReference type="SMART" id="SM00854"/>
    </source>
</evidence>
<dbReference type="EMBL" id="JACEOL010000028">
    <property type="protein sequence ID" value="MBA4602293.1"/>
    <property type="molecule type" value="Genomic_DNA"/>
</dbReference>
<proteinExistence type="inferred from homology"/>
<sequence>MLNWKQRFQRYIKRQKKKAAIHTVFALLAAVLLIIVFRIADLQAEPVEIRDDKSRLTISMVGDMLFGRYVDRVIVPARGYESLFRHVGLYLKHSDYVTGNFDQPVTEQEGYPKADKLMHVSTGPEVAKVLKKAGFTTVNLANNHMKDFGRQGLLDTLKAFQEVNIDTVGAGYDLRDATEISYETIKGIKIATLGFSDLLPKDFQALSNRSGIAPADPDVFFRDVAKAKKNADLVIVHMHWGKEYDSGYHPRQRDLGHALIDAGADIVIGHHPHVLEPVEVYRQGVIFYSLGNFISDQGWSRTRESILAQYKIQNNGKVLLEIHPLVIREGTPKPLCRNQLYRREKIFMQVTSQPYFSEAWSRAWQRKANSLVCTIEMPAKLKQKMAK</sequence>
<feature type="domain" description="Capsule synthesis protein CapA" evidence="3">
    <location>
        <begin position="57"/>
        <end position="297"/>
    </location>
</feature>
<dbReference type="PANTHER" id="PTHR33393">
    <property type="entry name" value="POLYGLUTAMINE SYNTHESIS ACCESSORY PROTEIN RV0574C-RELATED"/>
    <property type="match status" value="1"/>
</dbReference>
<dbReference type="CDD" id="cd07381">
    <property type="entry name" value="MPP_CapA"/>
    <property type="match status" value="1"/>
</dbReference>
<organism evidence="4 5">
    <name type="scientific">Thermoactinomyces mirandus</name>
    <dbReference type="NCBI Taxonomy" id="2756294"/>
    <lineage>
        <taxon>Bacteria</taxon>
        <taxon>Bacillati</taxon>
        <taxon>Bacillota</taxon>
        <taxon>Bacilli</taxon>
        <taxon>Bacillales</taxon>
        <taxon>Thermoactinomycetaceae</taxon>
        <taxon>Thermoactinomyces</taxon>
    </lineage>
</organism>
<keyword evidence="2" id="KW-1133">Transmembrane helix</keyword>
<feature type="transmembrane region" description="Helical" evidence="2">
    <location>
        <begin position="20"/>
        <end position="40"/>
    </location>
</feature>
<dbReference type="RefSeq" id="WP_181739677.1">
    <property type="nucleotide sequence ID" value="NZ_JACEOL010000028.1"/>
</dbReference>
<evidence type="ECO:0000256" key="2">
    <source>
        <dbReference type="SAM" id="Phobius"/>
    </source>
</evidence>
<dbReference type="InterPro" id="IPR029052">
    <property type="entry name" value="Metallo-depent_PP-like"/>
</dbReference>
<comment type="similarity">
    <text evidence="1">Belongs to the CapA family.</text>
</comment>
<keyword evidence="2" id="KW-0472">Membrane</keyword>
<keyword evidence="2" id="KW-0812">Transmembrane</keyword>
<comment type="caution">
    <text evidence="4">The sequence shown here is derived from an EMBL/GenBank/DDBJ whole genome shotgun (WGS) entry which is preliminary data.</text>
</comment>
<evidence type="ECO:0000256" key="1">
    <source>
        <dbReference type="ARBA" id="ARBA00005662"/>
    </source>
</evidence>
<dbReference type="Gene3D" id="3.60.21.10">
    <property type="match status" value="1"/>
</dbReference>
<dbReference type="SMART" id="SM00854">
    <property type="entry name" value="PGA_cap"/>
    <property type="match status" value="1"/>
</dbReference>
<dbReference type="AlphaFoldDB" id="A0A7W1XS62"/>
<gene>
    <name evidence="4" type="ORF">H2C83_08175</name>
</gene>
<protein>
    <submittedName>
        <fullName evidence="4">CapA family protein</fullName>
    </submittedName>
</protein>
<dbReference type="SUPFAM" id="SSF56300">
    <property type="entry name" value="Metallo-dependent phosphatases"/>
    <property type="match status" value="1"/>
</dbReference>
<evidence type="ECO:0000313" key="4">
    <source>
        <dbReference type="EMBL" id="MBA4602293.1"/>
    </source>
</evidence>
<dbReference type="InterPro" id="IPR019079">
    <property type="entry name" value="Capsule_synth_CapA"/>
</dbReference>
<dbReference type="PANTHER" id="PTHR33393:SF13">
    <property type="entry name" value="PGA BIOSYNTHESIS PROTEIN CAPA"/>
    <property type="match status" value="1"/>
</dbReference>
<evidence type="ECO:0000313" key="5">
    <source>
        <dbReference type="Proteomes" id="UP000538292"/>
    </source>
</evidence>
<name>A0A7W1XS62_9BACL</name>